<name>A0A3M6VYE3_HORWE</name>
<dbReference type="EMBL" id="QWIJ01002887">
    <property type="protein sequence ID" value="RMX71292.1"/>
    <property type="molecule type" value="Genomic_DNA"/>
</dbReference>
<dbReference type="VEuPathDB" id="FungiDB:BTJ68_11880"/>
<comment type="caution">
    <text evidence="2">The sequence shown here is derived from an EMBL/GenBank/DDBJ whole genome shotgun (WGS) entry which is preliminary data.</text>
</comment>
<dbReference type="AlphaFoldDB" id="A0A3M6VYE3"/>
<organism evidence="2 3">
    <name type="scientific">Hortaea werneckii</name>
    <name type="common">Black yeast</name>
    <name type="synonym">Cladosporium werneckii</name>
    <dbReference type="NCBI Taxonomy" id="91943"/>
    <lineage>
        <taxon>Eukaryota</taxon>
        <taxon>Fungi</taxon>
        <taxon>Dikarya</taxon>
        <taxon>Ascomycota</taxon>
        <taxon>Pezizomycotina</taxon>
        <taxon>Dothideomycetes</taxon>
        <taxon>Dothideomycetidae</taxon>
        <taxon>Mycosphaerellales</taxon>
        <taxon>Teratosphaeriaceae</taxon>
        <taxon>Hortaea</taxon>
    </lineage>
</organism>
<evidence type="ECO:0000256" key="1">
    <source>
        <dbReference type="SAM" id="SignalP"/>
    </source>
</evidence>
<dbReference type="Proteomes" id="UP000281245">
    <property type="component" value="Unassembled WGS sequence"/>
</dbReference>
<keyword evidence="1" id="KW-0732">Signal</keyword>
<evidence type="ECO:0000313" key="2">
    <source>
        <dbReference type="EMBL" id="RMX71292.1"/>
    </source>
</evidence>
<dbReference type="PANTHER" id="PTHR36578:SF1">
    <property type="entry name" value="APPLE DOMAIN-CONTAINING PROTEIN"/>
    <property type="match status" value="1"/>
</dbReference>
<evidence type="ECO:0000313" key="3">
    <source>
        <dbReference type="Proteomes" id="UP000281245"/>
    </source>
</evidence>
<evidence type="ECO:0008006" key="4">
    <source>
        <dbReference type="Google" id="ProtNLM"/>
    </source>
</evidence>
<feature type="chain" id="PRO_5017923386" description="Apple domain-containing protein" evidence="1">
    <location>
        <begin position="17"/>
        <end position="195"/>
    </location>
</feature>
<sequence>MERFASTACLLVGSLGLNLEGIMDCGLLLGASALVAASPLVERQSFSTDPNAPCGVQSFGTGPPSGSDASFEANPAYSAFAFAAPAPKGYKAAFRNQDGSTQQDGYMGYYLLQTYNTTACGQYCDNANGCNAFNIYFERDPLLNPAPACPNPLPTTNIKCSLWGSPVSAATATNEGQYREQFHVVIAGSDGFNKQ</sequence>
<dbReference type="OrthoDB" id="271448at2759"/>
<reference evidence="2 3" key="1">
    <citation type="journal article" date="2018" name="BMC Genomics">
        <title>Genomic evidence for intraspecific hybridization in a clonal and extremely halotolerant yeast.</title>
        <authorList>
            <person name="Gostincar C."/>
            <person name="Stajich J.E."/>
            <person name="Zupancic J."/>
            <person name="Zalar P."/>
            <person name="Gunde-Cimerman N."/>
        </authorList>
    </citation>
    <scope>NUCLEOTIDE SEQUENCE [LARGE SCALE GENOMIC DNA]</scope>
    <source>
        <strain evidence="2 3">EXF-6656</strain>
    </source>
</reference>
<proteinExistence type="predicted"/>
<feature type="signal peptide" evidence="1">
    <location>
        <begin position="1"/>
        <end position="16"/>
    </location>
</feature>
<gene>
    <name evidence="2" type="ORF">D0869_15782</name>
</gene>
<accession>A0A3M6VYE3</accession>
<dbReference type="PANTHER" id="PTHR36578">
    <property type="entry name" value="CHROMOSOME 15, WHOLE GENOME SHOTGUN SEQUENCE"/>
    <property type="match status" value="1"/>
</dbReference>
<protein>
    <recommendedName>
        <fullName evidence="4">Apple domain-containing protein</fullName>
    </recommendedName>
</protein>